<keyword evidence="3" id="KW-0202">Cytokine</keyword>
<dbReference type="PANTHER" id="PTHR11691">
    <property type="entry name" value="TYPE I INTERFERON"/>
    <property type="match status" value="1"/>
</dbReference>
<keyword evidence="4" id="KW-0964">Secreted</keyword>
<gene>
    <name evidence="8" type="ORF">R3I93_002118</name>
</gene>
<dbReference type="GO" id="GO:0043330">
    <property type="term" value="P:response to exogenous dsRNA"/>
    <property type="evidence" value="ECO:0007669"/>
    <property type="project" value="TreeGrafter"/>
</dbReference>
<keyword evidence="6" id="KW-0051">Antiviral defense</keyword>
<sequence>MGGNYPDIKGLPFPGQLYHRIDNAKVEDQVKFLVLTLEQIIHLMDAREDMNAVQWNLKTVDHFLADLYRQASELKECVAQYHPSHKESYERKIVRHFRNLKKFLKKKEYSAQAWEQIRRVVKQHLQRMDIIASNATSFKKV</sequence>
<dbReference type="InterPro" id="IPR000471">
    <property type="entry name" value="Interferon_alpha/beta/delta"/>
</dbReference>
<reference evidence="8 9" key="1">
    <citation type="submission" date="2024-02" db="EMBL/GenBank/DDBJ databases">
        <title>Chromosome-level genome assembly of the Eurasian Minnow (Phoxinus phoxinus).</title>
        <authorList>
            <person name="Oriowo T.O."/>
            <person name="Martin S."/>
            <person name="Stange M."/>
            <person name="Chrysostomakis Y."/>
            <person name="Brown T."/>
            <person name="Winkler S."/>
            <person name="Kukowka S."/>
            <person name="Myers E.W."/>
            <person name="Bohne A."/>
        </authorList>
    </citation>
    <scope>NUCLEOTIDE SEQUENCE [LARGE SCALE GENOMIC DNA]</scope>
    <source>
        <strain evidence="8">ZFMK-TIS-60720</strain>
        <tissue evidence="8">Whole Organism</tissue>
    </source>
</reference>
<evidence type="ECO:0000256" key="4">
    <source>
        <dbReference type="ARBA" id="ARBA00022525"/>
    </source>
</evidence>
<dbReference type="GO" id="GO:0051607">
    <property type="term" value="P:defense response to virus"/>
    <property type="evidence" value="ECO:0007669"/>
    <property type="project" value="UniProtKB-KW"/>
</dbReference>
<evidence type="ECO:0000313" key="9">
    <source>
        <dbReference type="Proteomes" id="UP001364617"/>
    </source>
</evidence>
<comment type="similarity">
    <text evidence="2">Belongs to the alpha/beta interferon family.</text>
</comment>
<accession>A0AAN9HEB4</accession>
<keyword evidence="5" id="KW-0732">Signal</keyword>
<dbReference type="AlphaFoldDB" id="A0AAN9HEB4"/>
<protein>
    <recommendedName>
        <fullName evidence="10">Interferon</fullName>
    </recommendedName>
</protein>
<evidence type="ECO:0000256" key="5">
    <source>
        <dbReference type="ARBA" id="ARBA00022729"/>
    </source>
</evidence>
<evidence type="ECO:0000256" key="3">
    <source>
        <dbReference type="ARBA" id="ARBA00022514"/>
    </source>
</evidence>
<name>A0AAN9HEB4_9TELE</name>
<comment type="caution">
    <text evidence="8">The sequence shown here is derived from an EMBL/GenBank/DDBJ whole genome shotgun (WGS) entry which is preliminary data.</text>
</comment>
<dbReference type="PANTHER" id="PTHR11691:SF73">
    <property type="entry name" value="INTERFERON BETA"/>
    <property type="match status" value="1"/>
</dbReference>
<dbReference type="Pfam" id="PF00143">
    <property type="entry name" value="Interferon"/>
    <property type="match status" value="1"/>
</dbReference>
<dbReference type="SUPFAM" id="SSF47266">
    <property type="entry name" value="4-helical cytokines"/>
    <property type="match status" value="1"/>
</dbReference>
<keyword evidence="7" id="KW-1015">Disulfide bond</keyword>
<evidence type="ECO:0000313" key="8">
    <source>
        <dbReference type="EMBL" id="KAK7175115.1"/>
    </source>
</evidence>
<organism evidence="8 9">
    <name type="scientific">Phoxinus phoxinus</name>
    <name type="common">Eurasian minnow</name>
    <dbReference type="NCBI Taxonomy" id="58324"/>
    <lineage>
        <taxon>Eukaryota</taxon>
        <taxon>Metazoa</taxon>
        <taxon>Chordata</taxon>
        <taxon>Craniata</taxon>
        <taxon>Vertebrata</taxon>
        <taxon>Euteleostomi</taxon>
        <taxon>Actinopterygii</taxon>
        <taxon>Neopterygii</taxon>
        <taxon>Teleostei</taxon>
        <taxon>Ostariophysi</taxon>
        <taxon>Cypriniformes</taxon>
        <taxon>Leuciscidae</taxon>
        <taxon>Phoxininae</taxon>
        <taxon>Phoxinus</taxon>
    </lineage>
</organism>
<evidence type="ECO:0000256" key="7">
    <source>
        <dbReference type="ARBA" id="ARBA00023157"/>
    </source>
</evidence>
<dbReference type="Gene3D" id="1.20.1250.10">
    <property type="match status" value="1"/>
</dbReference>
<evidence type="ECO:0000256" key="6">
    <source>
        <dbReference type="ARBA" id="ARBA00023118"/>
    </source>
</evidence>
<dbReference type="Proteomes" id="UP001364617">
    <property type="component" value="Unassembled WGS sequence"/>
</dbReference>
<evidence type="ECO:0000256" key="2">
    <source>
        <dbReference type="ARBA" id="ARBA00011033"/>
    </source>
</evidence>
<dbReference type="EMBL" id="JAYKXH010000002">
    <property type="protein sequence ID" value="KAK7175115.1"/>
    <property type="molecule type" value="Genomic_DNA"/>
</dbReference>
<dbReference type="GO" id="GO:0005125">
    <property type="term" value="F:cytokine activity"/>
    <property type="evidence" value="ECO:0007669"/>
    <property type="project" value="UniProtKB-KW"/>
</dbReference>
<dbReference type="GO" id="GO:0005126">
    <property type="term" value="F:cytokine receptor binding"/>
    <property type="evidence" value="ECO:0007669"/>
    <property type="project" value="InterPro"/>
</dbReference>
<evidence type="ECO:0008006" key="10">
    <source>
        <dbReference type="Google" id="ProtNLM"/>
    </source>
</evidence>
<dbReference type="GO" id="GO:0006955">
    <property type="term" value="P:immune response"/>
    <property type="evidence" value="ECO:0007669"/>
    <property type="project" value="UniProtKB-ARBA"/>
</dbReference>
<comment type="subcellular location">
    <subcellularLocation>
        <location evidence="1">Secreted</location>
    </subcellularLocation>
</comment>
<evidence type="ECO:0000256" key="1">
    <source>
        <dbReference type="ARBA" id="ARBA00004613"/>
    </source>
</evidence>
<keyword evidence="9" id="KW-1185">Reference proteome</keyword>
<dbReference type="GO" id="GO:0005615">
    <property type="term" value="C:extracellular space"/>
    <property type="evidence" value="ECO:0007669"/>
    <property type="project" value="UniProtKB-KW"/>
</dbReference>
<proteinExistence type="inferred from homology"/>
<dbReference type="InterPro" id="IPR009079">
    <property type="entry name" value="4_helix_cytokine-like_core"/>
</dbReference>